<comment type="caution">
    <text evidence="2">The sequence shown here is derived from an EMBL/GenBank/DDBJ whole genome shotgun (WGS) entry which is preliminary data.</text>
</comment>
<keyword evidence="1" id="KW-1133">Transmembrane helix</keyword>
<accession>A0AAE4SEM8</accession>
<protein>
    <submittedName>
        <fullName evidence="2">Uncharacterized protein</fullName>
    </submittedName>
</protein>
<organism evidence="2 3">
    <name type="scientific">Methanolapillus africanus</name>
    <dbReference type="NCBI Taxonomy" id="3028297"/>
    <lineage>
        <taxon>Archaea</taxon>
        <taxon>Methanobacteriati</taxon>
        <taxon>Methanobacteriota</taxon>
        <taxon>Stenosarchaea group</taxon>
        <taxon>Methanomicrobia</taxon>
        <taxon>Methanosarcinales</taxon>
        <taxon>Methanosarcinaceae</taxon>
        <taxon>Methanolapillus</taxon>
    </lineage>
</organism>
<proteinExistence type="predicted"/>
<gene>
    <name evidence="2" type="ORF">MsAg5_03090</name>
</gene>
<dbReference type="RefSeq" id="WP_338098866.1">
    <property type="nucleotide sequence ID" value="NZ_JAWDKD010000007.1"/>
</dbReference>
<keyword evidence="3" id="KW-1185">Reference proteome</keyword>
<name>A0AAE4SEM8_9EURY</name>
<evidence type="ECO:0000313" key="3">
    <source>
        <dbReference type="Proteomes" id="UP001271789"/>
    </source>
</evidence>
<evidence type="ECO:0000256" key="1">
    <source>
        <dbReference type="SAM" id="Phobius"/>
    </source>
</evidence>
<feature type="transmembrane region" description="Helical" evidence="1">
    <location>
        <begin position="79"/>
        <end position="98"/>
    </location>
</feature>
<feature type="transmembrane region" description="Helical" evidence="1">
    <location>
        <begin position="6"/>
        <end position="27"/>
    </location>
</feature>
<dbReference type="AlphaFoldDB" id="A0AAE4SEM8"/>
<feature type="transmembrane region" description="Helical" evidence="1">
    <location>
        <begin position="39"/>
        <end position="59"/>
    </location>
</feature>
<sequence>MNIFIYFALVSLIFVFYLGSKKNFVVIPNQEFNSILTRSFFILPIASGFVIFLSGLFTIRNDYIYSVPITVDVIIENPILLSPFVICALLILFFKKFILKKEMPFELRSDFMNYDFYVFTPIISVIDTKIFKPTTEVESFYEGHKEITVTHQDLKRIDLAYTKSGELIISSEVFEIFNENELTGFQVIPVQYSDSNTQNSKNKGSEIQHFQLITTHIMPPFSKKTTLKLGYSAERIVYDGDICYNREVVQDVLDFNRSDESISGKDMWGYRHQRYWILSKKTVEVLIKELNQPKRDFKPVILVDETEDDEPIINNFKSKASPFIPEKP</sequence>
<evidence type="ECO:0000313" key="2">
    <source>
        <dbReference type="EMBL" id="MDV0446470.1"/>
    </source>
</evidence>
<dbReference type="Proteomes" id="UP001271789">
    <property type="component" value="Unassembled WGS sequence"/>
</dbReference>
<reference evidence="2" key="1">
    <citation type="submission" date="2023-06" db="EMBL/GenBank/DDBJ databases">
        <title>Genome sequence of Methanosarcinaceae archaeon Ag5.</title>
        <authorList>
            <person name="Protasov E."/>
            <person name="Platt K."/>
            <person name="Poehlein A."/>
            <person name="Daniel R."/>
            <person name="Brune A."/>
        </authorList>
    </citation>
    <scope>NUCLEOTIDE SEQUENCE</scope>
    <source>
        <strain evidence="2">Ag5</strain>
    </source>
</reference>
<keyword evidence="1" id="KW-0472">Membrane</keyword>
<keyword evidence="1" id="KW-0812">Transmembrane</keyword>
<dbReference type="EMBL" id="JAWDKD010000007">
    <property type="protein sequence ID" value="MDV0446470.1"/>
    <property type="molecule type" value="Genomic_DNA"/>
</dbReference>